<keyword evidence="1" id="KW-0238">DNA-binding</keyword>
<feature type="coiled-coil region" evidence="2">
    <location>
        <begin position="78"/>
        <end position="112"/>
    </location>
</feature>
<dbReference type="PANTHER" id="PTHR30204">
    <property type="entry name" value="REDOX-CYCLING DRUG-SENSING TRANSCRIPTIONAL ACTIVATOR SOXR"/>
    <property type="match status" value="1"/>
</dbReference>
<organism evidence="4 5">
    <name type="scientific">Metabacillus halosaccharovorans</name>
    <dbReference type="NCBI Taxonomy" id="930124"/>
    <lineage>
        <taxon>Bacteria</taxon>
        <taxon>Bacillati</taxon>
        <taxon>Bacillota</taxon>
        <taxon>Bacilli</taxon>
        <taxon>Bacillales</taxon>
        <taxon>Bacillaceae</taxon>
        <taxon>Metabacillus</taxon>
    </lineage>
</organism>
<dbReference type="PRINTS" id="PR00040">
    <property type="entry name" value="HTHMERR"/>
</dbReference>
<dbReference type="RefSeq" id="WP_264141387.1">
    <property type="nucleotide sequence ID" value="NZ_JAOYEY010000018.1"/>
</dbReference>
<evidence type="ECO:0000256" key="2">
    <source>
        <dbReference type="SAM" id="Coils"/>
    </source>
</evidence>
<dbReference type="PANTHER" id="PTHR30204:SF95">
    <property type="entry name" value="HTH-TYPE TRANSCRIPTIONAL REGULATOR CUER"/>
    <property type="match status" value="1"/>
</dbReference>
<dbReference type="InterPro" id="IPR009061">
    <property type="entry name" value="DNA-bd_dom_put_sf"/>
</dbReference>
<dbReference type="InterPro" id="IPR000551">
    <property type="entry name" value="MerR-type_HTH_dom"/>
</dbReference>
<feature type="domain" description="HTH merR-type" evidence="3">
    <location>
        <begin position="10"/>
        <end position="78"/>
    </location>
</feature>
<dbReference type="SUPFAM" id="SSF46955">
    <property type="entry name" value="Putative DNA-binding domain"/>
    <property type="match status" value="1"/>
</dbReference>
<sequence length="142" mass="16006">MEVLKLGTEKLKIGELAEITGVTKRTIDYYTTLGLLKAERSSSNYRYYDSSAIEQLRFIEECKASGMTLEGIKKKIIATAEEIDVLELRLKIKGLEKEVSEVLAQLDKNDLENQDFVKKHISNESLSLIQTLLLLINIKNGG</sequence>
<dbReference type="EMBL" id="JAOYEY010000018">
    <property type="protein sequence ID" value="MCV9884426.1"/>
    <property type="molecule type" value="Genomic_DNA"/>
</dbReference>
<dbReference type="PROSITE" id="PS50937">
    <property type="entry name" value="HTH_MERR_2"/>
    <property type="match status" value="1"/>
</dbReference>
<dbReference type="Pfam" id="PF13411">
    <property type="entry name" value="MerR_1"/>
    <property type="match status" value="1"/>
</dbReference>
<dbReference type="InterPro" id="IPR047057">
    <property type="entry name" value="MerR_fam"/>
</dbReference>
<evidence type="ECO:0000259" key="3">
    <source>
        <dbReference type="PROSITE" id="PS50937"/>
    </source>
</evidence>
<dbReference type="Proteomes" id="UP001526147">
    <property type="component" value="Unassembled WGS sequence"/>
</dbReference>
<comment type="caution">
    <text evidence="4">The sequence shown here is derived from an EMBL/GenBank/DDBJ whole genome shotgun (WGS) entry which is preliminary data.</text>
</comment>
<keyword evidence="5" id="KW-1185">Reference proteome</keyword>
<evidence type="ECO:0000313" key="4">
    <source>
        <dbReference type="EMBL" id="MCV9884426.1"/>
    </source>
</evidence>
<proteinExistence type="predicted"/>
<dbReference type="SMART" id="SM00422">
    <property type="entry name" value="HTH_MERR"/>
    <property type="match status" value="1"/>
</dbReference>
<evidence type="ECO:0000256" key="1">
    <source>
        <dbReference type="ARBA" id="ARBA00023125"/>
    </source>
</evidence>
<name>A0ABT3DBR4_9BACI</name>
<accession>A0ABT3DBR4</accession>
<dbReference type="Gene3D" id="1.10.1660.10">
    <property type="match status" value="1"/>
</dbReference>
<evidence type="ECO:0000313" key="5">
    <source>
        <dbReference type="Proteomes" id="UP001526147"/>
    </source>
</evidence>
<keyword evidence="2" id="KW-0175">Coiled coil</keyword>
<reference evidence="4 5" key="1">
    <citation type="submission" date="2022-10" db="EMBL/GenBank/DDBJ databases">
        <title>Draft genome assembly of moderately radiation resistant bacterium Metabacillus halosaccharovorans.</title>
        <authorList>
            <person name="Pal S."/>
            <person name="Gopinathan A."/>
        </authorList>
    </citation>
    <scope>NUCLEOTIDE SEQUENCE [LARGE SCALE GENOMIC DNA]</scope>
    <source>
        <strain evidence="4 5">VITHBRA001</strain>
    </source>
</reference>
<gene>
    <name evidence="4" type="ORF">OIH86_02025</name>
</gene>
<protein>
    <submittedName>
        <fullName evidence="4">MerR family transcriptional regulator</fullName>
    </submittedName>
</protein>